<dbReference type="PANTHER" id="PTHR21191:SF8">
    <property type="entry name" value="AQUAPORIN-12A-RELATED"/>
    <property type="match status" value="1"/>
</dbReference>
<feature type="transmembrane region" description="Helical" evidence="6">
    <location>
        <begin position="45"/>
        <end position="64"/>
    </location>
</feature>
<feature type="region of interest" description="Disordered" evidence="5">
    <location>
        <begin position="124"/>
        <end position="161"/>
    </location>
</feature>
<keyword evidence="3 6" id="KW-1133">Transmembrane helix</keyword>
<dbReference type="InterPro" id="IPR000425">
    <property type="entry name" value="MIP"/>
</dbReference>
<dbReference type="STRING" id="127582.A0A2Y9E3V9"/>
<dbReference type="PRINTS" id="PR02025">
    <property type="entry name" value="AQUAPORIN12"/>
</dbReference>
<dbReference type="PANTHER" id="PTHR21191">
    <property type="entry name" value="AQUAPORIN"/>
    <property type="match status" value="1"/>
</dbReference>
<dbReference type="SUPFAM" id="SSF81338">
    <property type="entry name" value="Aquaporin-like"/>
    <property type="match status" value="1"/>
</dbReference>
<evidence type="ECO:0000256" key="1">
    <source>
        <dbReference type="ARBA" id="ARBA00004141"/>
    </source>
</evidence>
<gene>
    <name evidence="8" type="primary">AQP12A</name>
</gene>
<comment type="subcellular location">
    <subcellularLocation>
        <location evidence="1">Membrane</location>
        <topology evidence="1">Multi-pass membrane protein</topology>
    </subcellularLocation>
</comment>
<sequence length="161" mass="17353">MAECSSALHTSMPHGTLVEGACAFLFHLTLLRLQHSPPALRVPAVALLVTVLAYTAGPFTSAFFNPALASAVTFRCSGHTLLEYVQVYWLGPLTGMVLAVLLYQGNLPWLFQKNLFYSQKSKYRTPRGKAAPGPGHPQIPAKGGSSRDPGRSRAGRALHPN</sequence>
<dbReference type="KEGG" id="tmu:101349479"/>
<dbReference type="GO" id="GO:0016020">
    <property type="term" value="C:membrane"/>
    <property type="evidence" value="ECO:0007669"/>
    <property type="project" value="UniProtKB-SubCell"/>
</dbReference>
<name>A0A2Y9E3V9_TRIMA</name>
<evidence type="ECO:0000313" key="7">
    <source>
        <dbReference type="Proteomes" id="UP000248480"/>
    </source>
</evidence>
<keyword evidence="7" id="KW-1185">Reference proteome</keyword>
<organism evidence="7 8">
    <name type="scientific">Trichechus manatus latirostris</name>
    <name type="common">Florida manatee</name>
    <dbReference type="NCBI Taxonomy" id="127582"/>
    <lineage>
        <taxon>Eukaryota</taxon>
        <taxon>Metazoa</taxon>
        <taxon>Chordata</taxon>
        <taxon>Craniata</taxon>
        <taxon>Vertebrata</taxon>
        <taxon>Euteleostomi</taxon>
        <taxon>Mammalia</taxon>
        <taxon>Eutheria</taxon>
        <taxon>Afrotheria</taxon>
        <taxon>Sirenia</taxon>
        <taxon>Trichechidae</taxon>
        <taxon>Trichechus</taxon>
    </lineage>
</organism>
<dbReference type="Proteomes" id="UP000248480">
    <property type="component" value="Unplaced"/>
</dbReference>
<dbReference type="InterPro" id="IPR023271">
    <property type="entry name" value="Aquaporin-like"/>
</dbReference>
<dbReference type="InterPro" id="IPR023265">
    <property type="entry name" value="Aquaporin_12"/>
</dbReference>
<dbReference type="FunCoup" id="A0A2Y9E3V9">
    <property type="interactions" value="7"/>
</dbReference>
<dbReference type="RefSeq" id="XP_004386568.1">
    <property type="nucleotide sequence ID" value="XM_004386511.1"/>
</dbReference>
<evidence type="ECO:0000313" key="8">
    <source>
        <dbReference type="RefSeq" id="XP_004386568.1"/>
    </source>
</evidence>
<evidence type="ECO:0000256" key="4">
    <source>
        <dbReference type="ARBA" id="ARBA00023136"/>
    </source>
</evidence>
<evidence type="ECO:0000256" key="3">
    <source>
        <dbReference type="ARBA" id="ARBA00022989"/>
    </source>
</evidence>
<dbReference type="OrthoDB" id="1580043at2759"/>
<evidence type="ECO:0000256" key="6">
    <source>
        <dbReference type="SAM" id="Phobius"/>
    </source>
</evidence>
<dbReference type="PRINTS" id="PR00783">
    <property type="entry name" value="MINTRINSICP"/>
</dbReference>
<proteinExistence type="predicted"/>
<evidence type="ECO:0000256" key="2">
    <source>
        <dbReference type="ARBA" id="ARBA00022692"/>
    </source>
</evidence>
<dbReference type="Gene3D" id="1.20.1080.10">
    <property type="entry name" value="Glycerol uptake facilitator protein"/>
    <property type="match status" value="1"/>
</dbReference>
<dbReference type="CTD" id="375318"/>
<protein>
    <submittedName>
        <fullName evidence="8">Aquaporin-12A</fullName>
    </submittedName>
</protein>
<feature type="transmembrane region" description="Helical" evidence="6">
    <location>
        <begin position="84"/>
        <end position="103"/>
    </location>
</feature>
<reference evidence="8" key="1">
    <citation type="submission" date="2025-08" db="UniProtKB">
        <authorList>
            <consortium name="RefSeq"/>
        </authorList>
    </citation>
    <scope>IDENTIFICATION</scope>
</reference>
<evidence type="ECO:0000256" key="5">
    <source>
        <dbReference type="SAM" id="MobiDB-lite"/>
    </source>
</evidence>
<dbReference type="GO" id="GO:0005737">
    <property type="term" value="C:cytoplasm"/>
    <property type="evidence" value="ECO:0007669"/>
    <property type="project" value="TreeGrafter"/>
</dbReference>
<dbReference type="InParanoid" id="A0A2Y9E3V9"/>
<dbReference type="GO" id="GO:0015267">
    <property type="term" value="F:channel activity"/>
    <property type="evidence" value="ECO:0007669"/>
    <property type="project" value="InterPro"/>
</dbReference>
<dbReference type="AlphaFoldDB" id="A0A2Y9E3V9"/>
<dbReference type="InterPro" id="IPR051883">
    <property type="entry name" value="AQP11/12_channel"/>
</dbReference>
<dbReference type="GeneID" id="101349479"/>
<keyword evidence="2 6" id="KW-0812">Transmembrane</keyword>
<accession>A0A2Y9E3V9</accession>
<keyword evidence="4 6" id="KW-0472">Membrane</keyword>